<gene>
    <name evidence="1" type="ORF">ACFQSB_01690</name>
</gene>
<name>A0ABW2NWG9_9ACTN</name>
<keyword evidence="2" id="KW-1185">Reference proteome</keyword>
<organism evidence="1 2">
    <name type="scientific">Sphaerisporangium rhizosphaerae</name>
    <dbReference type="NCBI Taxonomy" id="2269375"/>
    <lineage>
        <taxon>Bacteria</taxon>
        <taxon>Bacillati</taxon>
        <taxon>Actinomycetota</taxon>
        <taxon>Actinomycetes</taxon>
        <taxon>Streptosporangiales</taxon>
        <taxon>Streptosporangiaceae</taxon>
        <taxon>Sphaerisporangium</taxon>
    </lineage>
</organism>
<reference evidence="2" key="1">
    <citation type="journal article" date="2019" name="Int. J. Syst. Evol. Microbiol.">
        <title>The Global Catalogue of Microorganisms (GCM) 10K type strain sequencing project: providing services to taxonomists for standard genome sequencing and annotation.</title>
        <authorList>
            <consortium name="The Broad Institute Genomics Platform"/>
            <consortium name="The Broad Institute Genome Sequencing Center for Infectious Disease"/>
            <person name="Wu L."/>
            <person name="Ma J."/>
        </authorList>
    </citation>
    <scope>NUCLEOTIDE SEQUENCE [LARGE SCALE GENOMIC DNA]</scope>
    <source>
        <strain evidence="2">CECT 7649</strain>
    </source>
</reference>
<comment type="caution">
    <text evidence="1">The sequence shown here is derived from an EMBL/GenBank/DDBJ whole genome shotgun (WGS) entry which is preliminary data.</text>
</comment>
<dbReference type="Proteomes" id="UP001596496">
    <property type="component" value="Unassembled WGS sequence"/>
</dbReference>
<evidence type="ECO:0000313" key="1">
    <source>
        <dbReference type="EMBL" id="MFC7380898.1"/>
    </source>
</evidence>
<proteinExistence type="predicted"/>
<protein>
    <recommendedName>
        <fullName evidence="3">Fibronectin type-III domain-containing protein</fullName>
    </recommendedName>
</protein>
<sequence>MTDILVGAKIKAADFPASMSAGDGTTLTALANTTYARGTPEVGTTFVAPTSGRILLTVAGGMRDGSQLNRVHIAPEIYIGTNALGTRILAADVTSRGVGSPAESAGFIYYSRTTLYSGLTPGTTYYAVVAYKVSGGNTSQIAYRQITVEPTT</sequence>
<dbReference type="EMBL" id="JBHTCG010000001">
    <property type="protein sequence ID" value="MFC7380898.1"/>
    <property type="molecule type" value="Genomic_DNA"/>
</dbReference>
<accession>A0ABW2NWG9</accession>
<evidence type="ECO:0008006" key="3">
    <source>
        <dbReference type="Google" id="ProtNLM"/>
    </source>
</evidence>
<evidence type="ECO:0000313" key="2">
    <source>
        <dbReference type="Proteomes" id="UP001596496"/>
    </source>
</evidence>
<dbReference type="RefSeq" id="WP_380823885.1">
    <property type="nucleotide sequence ID" value="NZ_JBHTCG010000001.1"/>
</dbReference>